<feature type="region of interest" description="Disordered" evidence="1">
    <location>
        <begin position="41"/>
        <end position="95"/>
    </location>
</feature>
<gene>
    <name evidence="2" type="ORF">Godav_003986</name>
</gene>
<reference evidence="2 3" key="1">
    <citation type="journal article" date="2019" name="Genome Biol. Evol.">
        <title>Insights into the evolution of the New World diploid cottons (Gossypium, subgenus Houzingenia) based on genome sequencing.</title>
        <authorList>
            <person name="Grover C.E."/>
            <person name="Arick M.A. 2nd"/>
            <person name="Thrash A."/>
            <person name="Conover J.L."/>
            <person name="Sanders W.S."/>
            <person name="Peterson D.G."/>
            <person name="Frelichowski J.E."/>
            <person name="Scheffler J.A."/>
            <person name="Scheffler B.E."/>
            <person name="Wendel J.F."/>
        </authorList>
    </citation>
    <scope>NUCLEOTIDE SEQUENCE [LARGE SCALE GENOMIC DNA]</scope>
    <source>
        <strain evidence="2">27</strain>
        <tissue evidence="2">Leaf</tissue>
    </source>
</reference>
<feature type="compositionally biased region" description="Low complexity" evidence="1">
    <location>
        <begin position="41"/>
        <end position="54"/>
    </location>
</feature>
<protein>
    <submittedName>
        <fullName evidence="2">Uncharacterized protein</fullName>
    </submittedName>
</protein>
<name>A0A7J8SKC4_GOSDV</name>
<feature type="compositionally biased region" description="Polar residues" evidence="1">
    <location>
        <begin position="78"/>
        <end position="95"/>
    </location>
</feature>
<proteinExistence type="predicted"/>
<keyword evidence="3" id="KW-1185">Reference proteome</keyword>
<organism evidence="2 3">
    <name type="scientific">Gossypium davidsonii</name>
    <name type="common">Davidson's cotton</name>
    <name type="synonym">Gossypium klotzschianum subsp. davidsonii</name>
    <dbReference type="NCBI Taxonomy" id="34287"/>
    <lineage>
        <taxon>Eukaryota</taxon>
        <taxon>Viridiplantae</taxon>
        <taxon>Streptophyta</taxon>
        <taxon>Embryophyta</taxon>
        <taxon>Tracheophyta</taxon>
        <taxon>Spermatophyta</taxon>
        <taxon>Magnoliopsida</taxon>
        <taxon>eudicotyledons</taxon>
        <taxon>Gunneridae</taxon>
        <taxon>Pentapetalae</taxon>
        <taxon>rosids</taxon>
        <taxon>malvids</taxon>
        <taxon>Malvales</taxon>
        <taxon>Malvaceae</taxon>
        <taxon>Malvoideae</taxon>
        <taxon>Gossypium</taxon>
    </lineage>
</organism>
<accession>A0A7J8SKC4</accession>
<dbReference type="EMBL" id="JABFAC010000010">
    <property type="protein sequence ID" value="MBA0626295.1"/>
    <property type="molecule type" value="Genomic_DNA"/>
</dbReference>
<feature type="non-terminal residue" evidence="2">
    <location>
        <position position="1"/>
    </location>
</feature>
<evidence type="ECO:0000313" key="3">
    <source>
        <dbReference type="Proteomes" id="UP000593561"/>
    </source>
</evidence>
<dbReference type="Proteomes" id="UP000593561">
    <property type="component" value="Unassembled WGS sequence"/>
</dbReference>
<evidence type="ECO:0000313" key="2">
    <source>
        <dbReference type="EMBL" id="MBA0626295.1"/>
    </source>
</evidence>
<evidence type="ECO:0000256" key="1">
    <source>
        <dbReference type="SAM" id="MobiDB-lite"/>
    </source>
</evidence>
<sequence length="95" mass="10169">RGINGLVTGITFSVDSGKKKIFLKLKDRNAPYVRCLPFVSEGESEQQGASSSVANSPRSTAARQRQQQEAGGKLIRSILSSNETGQNQSSTTIQA</sequence>
<dbReference type="AlphaFoldDB" id="A0A7J8SKC4"/>
<comment type="caution">
    <text evidence="2">The sequence shown here is derived from an EMBL/GenBank/DDBJ whole genome shotgun (WGS) entry which is preliminary data.</text>
</comment>